<evidence type="ECO:0000313" key="3">
    <source>
        <dbReference type="EMBL" id="OUM47531.1"/>
    </source>
</evidence>
<protein>
    <submittedName>
        <fullName evidence="3">Uncharacterized protein</fullName>
    </submittedName>
</protein>
<name>A0A1Y3MF76_9BACI</name>
<dbReference type="Proteomes" id="UP000195321">
    <property type="component" value="Unassembled WGS sequence"/>
</dbReference>
<evidence type="ECO:0000313" key="4">
    <source>
        <dbReference type="Proteomes" id="UP000195321"/>
    </source>
</evidence>
<keyword evidence="2" id="KW-0472">Membrane</keyword>
<dbReference type="InterPro" id="IPR009881">
    <property type="entry name" value="DUF1433"/>
</dbReference>
<comment type="caution">
    <text evidence="3">The sequence shown here is derived from an EMBL/GenBank/DDBJ whole genome shotgun (WGS) entry which is preliminary data.</text>
</comment>
<reference evidence="3 4" key="1">
    <citation type="submission" date="2017-02" db="EMBL/GenBank/DDBJ databases">
        <title>Bacillus pseudomycoides isolate FSL K6-0042.</title>
        <authorList>
            <person name="Kovac J."/>
        </authorList>
    </citation>
    <scope>NUCLEOTIDE SEQUENCE [LARGE SCALE GENOMIC DNA]</scope>
    <source>
        <strain evidence="3 4">FSL K6-0042</strain>
    </source>
</reference>
<keyword evidence="2" id="KW-1133">Transmembrane helix</keyword>
<dbReference type="Gene3D" id="3.10.450.130">
    <property type="entry name" value="folded 79 residue fragment of lin0334 like domains"/>
    <property type="match status" value="1"/>
</dbReference>
<evidence type="ECO:0000256" key="2">
    <source>
        <dbReference type="SAM" id="Phobius"/>
    </source>
</evidence>
<accession>A0A1Y3MF76</accession>
<sequence length="168" mass="19686">MHLYKSILRKAPQPTSPRKKQSYAFSNRKNTSCKGCDGTSLRKGYLFLSIHKISPMGVPHIKGYINDNRELWFDAGLDDNDTFERKLGRSGELGKLIKKSEKSVSEIKKEKKEKNKSSLCDYSCFLLEKNKIFKSFKQYIIIFSVKLTNIYFTHYVLKERLKWLDKFV</sequence>
<dbReference type="EMBL" id="MWPX01000022">
    <property type="protein sequence ID" value="OUM47531.1"/>
    <property type="molecule type" value="Genomic_DNA"/>
</dbReference>
<keyword evidence="2" id="KW-0812">Transmembrane</keyword>
<dbReference type="AlphaFoldDB" id="A0A1Y3MF76"/>
<gene>
    <name evidence="3" type="ORF">BW425_18110</name>
</gene>
<feature type="transmembrane region" description="Helical" evidence="2">
    <location>
        <begin position="139"/>
        <end position="157"/>
    </location>
</feature>
<feature type="region of interest" description="Disordered" evidence="1">
    <location>
        <begin position="1"/>
        <end position="24"/>
    </location>
</feature>
<organism evidence="3 4">
    <name type="scientific">Bacillus pseudomycoides</name>
    <dbReference type="NCBI Taxonomy" id="64104"/>
    <lineage>
        <taxon>Bacteria</taxon>
        <taxon>Bacillati</taxon>
        <taxon>Bacillota</taxon>
        <taxon>Bacilli</taxon>
        <taxon>Bacillales</taxon>
        <taxon>Bacillaceae</taxon>
        <taxon>Bacillus</taxon>
        <taxon>Bacillus cereus group</taxon>
    </lineage>
</organism>
<dbReference type="Pfam" id="PF07252">
    <property type="entry name" value="DUF1433"/>
    <property type="match status" value="1"/>
</dbReference>
<proteinExistence type="predicted"/>
<evidence type="ECO:0000256" key="1">
    <source>
        <dbReference type="SAM" id="MobiDB-lite"/>
    </source>
</evidence>